<sequence>MPARGFSQPDPGTVALIATPQAPETARSATASTVRRYLVEAAARADVTSAEIDALLYIAYAMHEAARADHRPFRPPLDAPLCDERPVAGPLQAPTFASLADPLVSADPVPEFDRELATHLDALTDRVCYRFLELVQVGTQDFIETHSTAWRTVRETGGALDGSLVALAPADIAEDGRTFAAYWMG</sequence>
<dbReference type="RefSeq" id="WP_140192424.1">
    <property type="nucleotide sequence ID" value="NZ_CP065915.1"/>
</dbReference>
<keyword evidence="2" id="KW-1185">Reference proteome</keyword>
<evidence type="ECO:0000313" key="1">
    <source>
        <dbReference type="EMBL" id="TNY31744.1"/>
    </source>
</evidence>
<protein>
    <submittedName>
        <fullName evidence="1">Uncharacterized protein</fullName>
    </submittedName>
</protein>
<name>A0A5C5GC93_9RHOB</name>
<proteinExistence type="predicted"/>
<comment type="caution">
    <text evidence="1">The sequence shown here is derived from an EMBL/GenBank/DDBJ whole genome shotgun (WGS) entry which is preliminary data.</text>
</comment>
<dbReference type="Proteomes" id="UP000314011">
    <property type="component" value="Unassembled WGS sequence"/>
</dbReference>
<gene>
    <name evidence="1" type="ORF">FHY64_00115</name>
</gene>
<reference evidence="1 2" key="1">
    <citation type="submission" date="2019-06" db="EMBL/GenBank/DDBJ databases">
        <title>Genome of new Rhodobacteraceae sp. SM1903.</title>
        <authorList>
            <person name="Ren X."/>
        </authorList>
    </citation>
    <scope>NUCLEOTIDE SEQUENCE [LARGE SCALE GENOMIC DNA]</scope>
    <source>
        <strain evidence="1 2">SM1903</strain>
    </source>
</reference>
<accession>A0A5C5GC93</accession>
<organism evidence="1 2">
    <name type="scientific">Pelagovum pacificum</name>
    <dbReference type="NCBI Taxonomy" id="2588711"/>
    <lineage>
        <taxon>Bacteria</taxon>
        <taxon>Pseudomonadati</taxon>
        <taxon>Pseudomonadota</taxon>
        <taxon>Alphaproteobacteria</taxon>
        <taxon>Rhodobacterales</taxon>
        <taxon>Paracoccaceae</taxon>
        <taxon>Pelagovum</taxon>
    </lineage>
</organism>
<dbReference type="EMBL" id="VFFF01000001">
    <property type="protein sequence ID" value="TNY31744.1"/>
    <property type="molecule type" value="Genomic_DNA"/>
</dbReference>
<dbReference type="AlphaFoldDB" id="A0A5C5GC93"/>
<evidence type="ECO:0000313" key="2">
    <source>
        <dbReference type="Proteomes" id="UP000314011"/>
    </source>
</evidence>